<evidence type="ECO:0000313" key="2">
    <source>
        <dbReference type="EMBL" id="KAG6474576.1"/>
    </source>
</evidence>
<name>A0A8J5CH27_ZINOF</name>
<evidence type="ECO:0000256" key="1">
    <source>
        <dbReference type="SAM" id="MobiDB-lite"/>
    </source>
</evidence>
<proteinExistence type="predicted"/>
<protein>
    <submittedName>
        <fullName evidence="2">Uncharacterized protein</fullName>
    </submittedName>
</protein>
<accession>A0A8J5CH27</accession>
<dbReference type="EMBL" id="JACMSC010000019">
    <property type="protein sequence ID" value="KAG6474576.1"/>
    <property type="molecule type" value="Genomic_DNA"/>
</dbReference>
<reference evidence="2 3" key="1">
    <citation type="submission" date="2020-08" db="EMBL/GenBank/DDBJ databases">
        <title>Plant Genome Project.</title>
        <authorList>
            <person name="Zhang R.-G."/>
        </authorList>
    </citation>
    <scope>NUCLEOTIDE SEQUENCE [LARGE SCALE GENOMIC DNA]</scope>
    <source>
        <tissue evidence="2">Rhizome</tissue>
    </source>
</reference>
<dbReference type="AlphaFoldDB" id="A0A8J5CH27"/>
<feature type="region of interest" description="Disordered" evidence="1">
    <location>
        <begin position="124"/>
        <end position="161"/>
    </location>
</feature>
<feature type="compositionally biased region" description="Basic and acidic residues" evidence="1">
    <location>
        <begin position="124"/>
        <end position="138"/>
    </location>
</feature>
<comment type="caution">
    <text evidence="2">The sequence shown here is derived from an EMBL/GenBank/DDBJ whole genome shotgun (WGS) entry which is preliminary data.</text>
</comment>
<sequence>MNPFSSRKEMGCAASKILARSWHFQEDVERRLKRRPAKGLEELVSYKNGAEHEKNSTMPVESNAVVHVETINTWDLLAGLAEDDDEEEDNDKTIEKEVTTNIDSKRKAMAKELSVLEVPPFEFAEKGSQKEWPQRDGQEPYVTPKFGKFSKQGDKREDEGVVFDPELVAQFERAMNELATDEELVLRQITNGLE</sequence>
<gene>
    <name evidence="2" type="ORF">ZIOFF_068514</name>
</gene>
<keyword evidence="3" id="KW-1185">Reference proteome</keyword>
<evidence type="ECO:0000313" key="3">
    <source>
        <dbReference type="Proteomes" id="UP000734854"/>
    </source>
</evidence>
<dbReference type="Proteomes" id="UP000734854">
    <property type="component" value="Unassembled WGS sequence"/>
</dbReference>
<organism evidence="2 3">
    <name type="scientific">Zingiber officinale</name>
    <name type="common">Ginger</name>
    <name type="synonym">Amomum zingiber</name>
    <dbReference type="NCBI Taxonomy" id="94328"/>
    <lineage>
        <taxon>Eukaryota</taxon>
        <taxon>Viridiplantae</taxon>
        <taxon>Streptophyta</taxon>
        <taxon>Embryophyta</taxon>
        <taxon>Tracheophyta</taxon>
        <taxon>Spermatophyta</taxon>
        <taxon>Magnoliopsida</taxon>
        <taxon>Liliopsida</taxon>
        <taxon>Zingiberales</taxon>
        <taxon>Zingiberaceae</taxon>
        <taxon>Zingiber</taxon>
    </lineage>
</organism>